<dbReference type="InterPro" id="IPR029063">
    <property type="entry name" value="SAM-dependent_MTases_sf"/>
</dbReference>
<reference evidence="5 6" key="1">
    <citation type="submission" date="2020-07" db="EMBL/GenBank/DDBJ databases">
        <title>Sequencing the genomes of 1000 actinobacteria strains.</title>
        <authorList>
            <person name="Klenk H.-P."/>
        </authorList>
    </citation>
    <scope>NUCLEOTIDE SEQUENCE [LARGE SCALE GENOMIC DNA]</scope>
    <source>
        <strain evidence="5 6">DSM 21349</strain>
    </source>
</reference>
<evidence type="ECO:0000313" key="5">
    <source>
        <dbReference type="EMBL" id="MBA8803344.1"/>
    </source>
</evidence>
<evidence type="ECO:0000256" key="1">
    <source>
        <dbReference type="ARBA" id="ARBA00008361"/>
    </source>
</evidence>
<dbReference type="PANTHER" id="PTHR44942:SF4">
    <property type="entry name" value="METHYLTRANSFERASE TYPE 11 DOMAIN-CONTAINING PROTEIN"/>
    <property type="match status" value="1"/>
</dbReference>
<feature type="domain" description="Methyltransferase type 11" evidence="4">
    <location>
        <begin position="38"/>
        <end position="130"/>
    </location>
</feature>
<dbReference type="InterPro" id="IPR013216">
    <property type="entry name" value="Methyltransf_11"/>
</dbReference>
<keyword evidence="3 5" id="KW-0808">Transferase</keyword>
<evidence type="ECO:0000313" key="6">
    <source>
        <dbReference type="Proteomes" id="UP000580910"/>
    </source>
</evidence>
<sequence length="253" mass="26447">MTFDVAAESYERFMGAWSTGLAPQLIAYAGVRPGQTVLDVGCGPGILTRPLVDLLGADHVVAVDPSPSFVAATADRFPGVRVAEAGAESLPLDDGEVDHALAQLVVHFMTDPVAGLAEMARVTRPGGVVAASVWDHGGGRGPLSTFFDAVQSLDPDNPGERDYAGVNAGHLGELFRAAGLGNVEETRHDVERHYDDVDAWWAPYTLGVGPAGAYVAGLDDDGKQALLEACRARLPRGPFTATASAWVARGTVT</sequence>
<dbReference type="RefSeq" id="WP_182538283.1">
    <property type="nucleotide sequence ID" value="NZ_JACGXA010000001.1"/>
</dbReference>
<dbReference type="Gene3D" id="3.40.50.150">
    <property type="entry name" value="Vaccinia Virus protein VP39"/>
    <property type="match status" value="1"/>
</dbReference>
<proteinExistence type="inferred from homology"/>
<dbReference type="AlphaFoldDB" id="A0A7W3IZB2"/>
<keyword evidence="2 5" id="KW-0489">Methyltransferase</keyword>
<protein>
    <submittedName>
        <fullName evidence="5">SAM-dependent methyltransferase</fullName>
    </submittedName>
</protein>
<gene>
    <name evidence="5" type="ORF">FB382_001635</name>
</gene>
<dbReference type="PANTHER" id="PTHR44942">
    <property type="entry name" value="METHYLTRANSF_11 DOMAIN-CONTAINING PROTEIN"/>
    <property type="match status" value="1"/>
</dbReference>
<comment type="similarity">
    <text evidence="1">Belongs to the methyltransferase superfamily.</text>
</comment>
<dbReference type="GO" id="GO:0008757">
    <property type="term" value="F:S-adenosylmethionine-dependent methyltransferase activity"/>
    <property type="evidence" value="ECO:0007669"/>
    <property type="project" value="InterPro"/>
</dbReference>
<name>A0A7W3IZB2_9ACTN</name>
<organism evidence="5 6">
    <name type="scientific">Nocardioides ginsengisegetis</name>
    <dbReference type="NCBI Taxonomy" id="661491"/>
    <lineage>
        <taxon>Bacteria</taxon>
        <taxon>Bacillati</taxon>
        <taxon>Actinomycetota</taxon>
        <taxon>Actinomycetes</taxon>
        <taxon>Propionibacteriales</taxon>
        <taxon>Nocardioidaceae</taxon>
        <taxon>Nocardioides</taxon>
    </lineage>
</organism>
<accession>A0A7W3IZB2</accession>
<keyword evidence="6" id="KW-1185">Reference proteome</keyword>
<evidence type="ECO:0000256" key="2">
    <source>
        <dbReference type="ARBA" id="ARBA00022603"/>
    </source>
</evidence>
<dbReference type="InterPro" id="IPR051052">
    <property type="entry name" value="Diverse_substrate_MTase"/>
</dbReference>
<evidence type="ECO:0000256" key="3">
    <source>
        <dbReference type="ARBA" id="ARBA00022679"/>
    </source>
</evidence>
<comment type="caution">
    <text evidence="5">The sequence shown here is derived from an EMBL/GenBank/DDBJ whole genome shotgun (WGS) entry which is preliminary data.</text>
</comment>
<dbReference type="SUPFAM" id="SSF53335">
    <property type="entry name" value="S-adenosyl-L-methionine-dependent methyltransferases"/>
    <property type="match status" value="1"/>
</dbReference>
<dbReference type="Proteomes" id="UP000580910">
    <property type="component" value="Unassembled WGS sequence"/>
</dbReference>
<evidence type="ECO:0000259" key="4">
    <source>
        <dbReference type="Pfam" id="PF08241"/>
    </source>
</evidence>
<dbReference type="CDD" id="cd02440">
    <property type="entry name" value="AdoMet_MTases"/>
    <property type="match status" value="1"/>
</dbReference>
<dbReference type="Pfam" id="PF08241">
    <property type="entry name" value="Methyltransf_11"/>
    <property type="match status" value="1"/>
</dbReference>
<dbReference type="GO" id="GO:0032259">
    <property type="term" value="P:methylation"/>
    <property type="evidence" value="ECO:0007669"/>
    <property type="project" value="UniProtKB-KW"/>
</dbReference>
<dbReference type="EMBL" id="JACGXA010000001">
    <property type="protein sequence ID" value="MBA8803344.1"/>
    <property type="molecule type" value="Genomic_DNA"/>
</dbReference>